<dbReference type="AlphaFoldDB" id="A0A0E2HGD9"/>
<protein>
    <submittedName>
        <fullName evidence="1">Uncharacterized protein</fullName>
    </submittedName>
</protein>
<organism evidence="1 2">
    <name type="scientific">[Clostridium] clostridioforme 90A8</name>
    <dbReference type="NCBI Taxonomy" id="999408"/>
    <lineage>
        <taxon>Bacteria</taxon>
        <taxon>Bacillati</taxon>
        <taxon>Bacillota</taxon>
        <taxon>Clostridia</taxon>
        <taxon>Lachnospirales</taxon>
        <taxon>Lachnospiraceae</taxon>
        <taxon>Enterocloster</taxon>
    </lineage>
</organism>
<dbReference type="RefSeq" id="WP_002594422.1">
    <property type="nucleotide sequence ID" value="NZ_KB850987.1"/>
</dbReference>
<dbReference type="PATRIC" id="fig|999408.3.peg.847"/>
<evidence type="ECO:0000313" key="2">
    <source>
        <dbReference type="Proteomes" id="UP000013085"/>
    </source>
</evidence>
<dbReference type="Proteomes" id="UP000013085">
    <property type="component" value="Unassembled WGS sequence"/>
</dbReference>
<proteinExistence type="predicted"/>
<accession>A0A0E2HGD9</accession>
<name>A0A0E2HGD9_9FIRM</name>
<sequence length="53" mass="6130">MRKNKTRTIWCYLDGKKHCDVVQWALAANVMVADAKRMPVAQYPGMEVTFKTQ</sequence>
<comment type="caution">
    <text evidence="1">The sequence shown here is derived from an EMBL/GenBank/DDBJ whole genome shotgun (WGS) entry which is preliminary data.</text>
</comment>
<dbReference type="HOGENOM" id="CLU_3081033_0_0_9"/>
<dbReference type="EMBL" id="AGYR01000005">
    <property type="protein sequence ID" value="ENZ19410.1"/>
    <property type="molecule type" value="Genomic_DNA"/>
</dbReference>
<reference evidence="1 2" key="1">
    <citation type="submission" date="2013-01" db="EMBL/GenBank/DDBJ databases">
        <title>The Genome Sequence of Clostridium clostridioforme 90A8.</title>
        <authorList>
            <consortium name="The Broad Institute Genome Sequencing Platform"/>
            <person name="Earl A."/>
            <person name="Ward D."/>
            <person name="Feldgarden M."/>
            <person name="Gevers D."/>
            <person name="Courvalin P."/>
            <person name="Lambert T."/>
            <person name="Walker B."/>
            <person name="Young S.K."/>
            <person name="Zeng Q."/>
            <person name="Gargeya S."/>
            <person name="Fitzgerald M."/>
            <person name="Haas B."/>
            <person name="Abouelleil A."/>
            <person name="Alvarado L."/>
            <person name="Arachchi H.M."/>
            <person name="Berlin A.M."/>
            <person name="Chapman S.B."/>
            <person name="Dewar J."/>
            <person name="Goldberg J."/>
            <person name="Griggs A."/>
            <person name="Gujja S."/>
            <person name="Hansen M."/>
            <person name="Howarth C."/>
            <person name="Imamovic A."/>
            <person name="Larimer J."/>
            <person name="McCowan C."/>
            <person name="Murphy C."/>
            <person name="Neiman D."/>
            <person name="Pearson M."/>
            <person name="Priest M."/>
            <person name="Roberts A."/>
            <person name="Saif S."/>
            <person name="Shea T."/>
            <person name="Sisk P."/>
            <person name="Sykes S."/>
            <person name="Wortman J."/>
            <person name="Nusbaum C."/>
            <person name="Birren B."/>
        </authorList>
    </citation>
    <scope>NUCLEOTIDE SEQUENCE [LARGE SCALE GENOMIC DNA]</scope>
    <source>
        <strain evidence="1 2">90A8</strain>
    </source>
</reference>
<evidence type="ECO:0000313" key="1">
    <source>
        <dbReference type="EMBL" id="ENZ19410.1"/>
    </source>
</evidence>
<gene>
    <name evidence="1" type="ORF">HMPREF1090_00797</name>
</gene>